<dbReference type="InterPro" id="IPR029044">
    <property type="entry name" value="Nucleotide-diphossugar_trans"/>
</dbReference>
<dbReference type="Pfam" id="PF00535">
    <property type="entry name" value="Glycos_transf_2"/>
    <property type="match status" value="1"/>
</dbReference>
<dbReference type="EMBL" id="JAUHLI010000003">
    <property type="protein sequence ID" value="MEE2000610.1"/>
    <property type="molecule type" value="Genomic_DNA"/>
</dbReference>
<gene>
    <name evidence="2" type="ORF">QWY20_04025</name>
</gene>
<dbReference type="Proteomes" id="UP001336314">
    <property type="component" value="Unassembled WGS sequence"/>
</dbReference>
<dbReference type="EC" id="2.4.-.-" evidence="2"/>
<feature type="domain" description="Glycosyltransferase 2-like" evidence="1">
    <location>
        <begin position="4"/>
        <end position="122"/>
    </location>
</feature>
<dbReference type="PANTHER" id="PTHR22916:SF3">
    <property type="entry name" value="UDP-GLCNAC:BETAGAL BETA-1,3-N-ACETYLGLUCOSAMINYLTRANSFERASE-LIKE PROTEIN 1"/>
    <property type="match status" value="1"/>
</dbReference>
<evidence type="ECO:0000313" key="3">
    <source>
        <dbReference type="Proteomes" id="UP001336314"/>
    </source>
</evidence>
<dbReference type="RefSeq" id="WP_330127753.1">
    <property type="nucleotide sequence ID" value="NZ_JAUHLI010000003.1"/>
</dbReference>
<reference evidence="2 3" key="1">
    <citation type="submission" date="2023-07" db="EMBL/GenBank/DDBJ databases">
        <title>Alkalimonas sp., MEB108 novel, alkaliphilic bacterium isolated from Lonar Lake, India.</title>
        <authorList>
            <person name="Joshi A."/>
            <person name="Thite S."/>
        </authorList>
    </citation>
    <scope>NUCLEOTIDE SEQUENCE [LARGE SCALE GENOMIC DNA]</scope>
    <source>
        <strain evidence="2 3">MEB108</strain>
    </source>
</reference>
<organism evidence="2 3">
    <name type="scientific">Alkalimonas cellulosilytica</name>
    <dbReference type="NCBI Taxonomy" id="3058395"/>
    <lineage>
        <taxon>Bacteria</taxon>
        <taxon>Pseudomonadati</taxon>
        <taxon>Pseudomonadota</taxon>
        <taxon>Gammaproteobacteria</taxon>
        <taxon>Alkalimonas</taxon>
    </lineage>
</organism>
<dbReference type="Gene3D" id="3.90.550.10">
    <property type="entry name" value="Spore Coat Polysaccharide Biosynthesis Protein SpsA, Chain A"/>
    <property type="match status" value="1"/>
</dbReference>
<keyword evidence="2" id="KW-0328">Glycosyltransferase</keyword>
<proteinExistence type="predicted"/>
<protein>
    <submittedName>
        <fullName evidence="2">Glycosyltransferase family 2 protein</fullName>
        <ecNumber evidence="2">2.4.-.-</ecNumber>
    </submittedName>
</protein>
<dbReference type="GO" id="GO:0016757">
    <property type="term" value="F:glycosyltransferase activity"/>
    <property type="evidence" value="ECO:0007669"/>
    <property type="project" value="UniProtKB-KW"/>
</dbReference>
<evidence type="ECO:0000313" key="2">
    <source>
        <dbReference type="EMBL" id="MEE2000610.1"/>
    </source>
</evidence>
<sequence length="268" mass="30507">MKFSIIIPAYQAGATLERCLRSLAAQSISDFEVVLVADDNYDYEPLGSSFDLNIRYLRTTTSRSGPSVARNLGLDAAQGDYVCYLDADDCFSANRLASFYKALQDHKLVGDYPLTFDVHGTRIPAYLSQDKSLGLADFLRLNFPIKVAHSNQKDLRFDETVRFAEDTLFNARAICFFNTPLYVLADTSYHYYLSPTSLTSQNYEVIEQGYTELLTRVRCITEASEQQKQLIYQHFWLKRALNKVFFDYVAEFGPCSFPVFSKKLGVQP</sequence>
<comment type="caution">
    <text evidence="2">The sequence shown here is derived from an EMBL/GenBank/DDBJ whole genome shotgun (WGS) entry which is preliminary data.</text>
</comment>
<keyword evidence="3" id="KW-1185">Reference proteome</keyword>
<keyword evidence="2" id="KW-0808">Transferase</keyword>
<name>A0ABU7J279_9GAMM</name>
<dbReference type="InterPro" id="IPR001173">
    <property type="entry name" value="Glyco_trans_2-like"/>
</dbReference>
<dbReference type="SUPFAM" id="SSF53448">
    <property type="entry name" value="Nucleotide-diphospho-sugar transferases"/>
    <property type="match status" value="1"/>
</dbReference>
<evidence type="ECO:0000259" key="1">
    <source>
        <dbReference type="Pfam" id="PF00535"/>
    </source>
</evidence>
<dbReference type="PANTHER" id="PTHR22916">
    <property type="entry name" value="GLYCOSYLTRANSFERASE"/>
    <property type="match status" value="1"/>
</dbReference>
<dbReference type="CDD" id="cd00761">
    <property type="entry name" value="Glyco_tranf_GTA_type"/>
    <property type="match status" value="1"/>
</dbReference>
<accession>A0ABU7J279</accession>